<dbReference type="SMART" id="SM01117">
    <property type="entry name" value="Cyt-b5"/>
    <property type="match status" value="1"/>
</dbReference>
<dbReference type="PANTHER" id="PTHR10281:SF76">
    <property type="entry name" value="CALCUTTA CUP-RELATED"/>
    <property type="match status" value="1"/>
</dbReference>
<dbReference type="InterPro" id="IPR036400">
    <property type="entry name" value="Cyt_B5-like_heme/steroid_sf"/>
</dbReference>
<sequence length="156" mass="16802">MKIIQRFTTSILLVLLMAVVSAQDASCAGGDVRVIQMSELQTKAGAGGEGDVWISFLGLVYDVTSGRRFYGEGAPYSVFAAKDATGSLASGKFDEESANAVNYAELKKDEVDGLKHWKQFYAGKEEYVQIGVLEGKFYDAKGAATDLLTGVLEQLQ</sequence>
<evidence type="ECO:0000259" key="3">
    <source>
        <dbReference type="SMART" id="SM01117"/>
    </source>
</evidence>
<dbReference type="AlphaFoldDB" id="A0A7S2KVC3"/>
<dbReference type="GO" id="GO:0012505">
    <property type="term" value="C:endomembrane system"/>
    <property type="evidence" value="ECO:0007669"/>
    <property type="project" value="TreeGrafter"/>
</dbReference>
<dbReference type="Pfam" id="PF00173">
    <property type="entry name" value="Cyt-b5"/>
    <property type="match status" value="1"/>
</dbReference>
<feature type="signal peptide" evidence="2">
    <location>
        <begin position="1"/>
        <end position="22"/>
    </location>
</feature>
<dbReference type="SUPFAM" id="SSF55856">
    <property type="entry name" value="Cytochrome b5-like heme/steroid binding domain"/>
    <property type="match status" value="1"/>
</dbReference>
<proteinExistence type="inferred from homology"/>
<organism evidence="4">
    <name type="scientific">Leptocylindrus danicus</name>
    <dbReference type="NCBI Taxonomy" id="163516"/>
    <lineage>
        <taxon>Eukaryota</taxon>
        <taxon>Sar</taxon>
        <taxon>Stramenopiles</taxon>
        <taxon>Ochrophyta</taxon>
        <taxon>Bacillariophyta</taxon>
        <taxon>Coscinodiscophyceae</taxon>
        <taxon>Chaetocerotophycidae</taxon>
        <taxon>Leptocylindrales</taxon>
        <taxon>Leptocylindraceae</taxon>
        <taxon>Leptocylindrus</taxon>
    </lineage>
</organism>
<gene>
    <name evidence="4" type="ORF">LDAN0321_LOCUS12001</name>
</gene>
<reference evidence="4" key="1">
    <citation type="submission" date="2021-01" db="EMBL/GenBank/DDBJ databases">
        <authorList>
            <person name="Corre E."/>
            <person name="Pelletier E."/>
            <person name="Niang G."/>
            <person name="Scheremetjew M."/>
            <person name="Finn R."/>
            <person name="Kale V."/>
            <person name="Holt S."/>
            <person name="Cochrane G."/>
            <person name="Meng A."/>
            <person name="Brown T."/>
            <person name="Cohen L."/>
        </authorList>
    </citation>
    <scope>NUCLEOTIDE SEQUENCE</scope>
    <source>
        <strain evidence="4">B650</strain>
    </source>
</reference>
<dbReference type="InterPro" id="IPR001199">
    <property type="entry name" value="Cyt_B5-like_heme/steroid-bd"/>
</dbReference>
<accession>A0A7S2KVC3</accession>
<evidence type="ECO:0000256" key="1">
    <source>
        <dbReference type="ARBA" id="ARBA00038357"/>
    </source>
</evidence>
<dbReference type="InterPro" id="IPR050577">
    <property type="entry name" value="MAPR/NEUFC/NENF-like"/>
</dbReference>
<keyword evidence="2" id="KW-0732">Signal</keyword>
<dbReference type="PANTHER" id="PTHR10281">
    <property type="entry name" value="MEMBRANE-ASSOCIATED PROGESTERONE RECEPTOR COMPONENT-RELATED"/>
    <property type="match status" value="1"/>
</dbReference>
<feature type="chain" id="PRO_5031354165" description="Cytochrome b5 heme-binding domain-containing protein" evidence="2">
    <location>
        <begin position="23"/>
        <end position="156"/>
    </location>
</feature>
<protein>
    <recommendedName>
        <fullName evidence="3">Cytochrome b5 heme-binding domain-containing protein</fullName>
    </recommendedName>
</protein>
<name>A0A7S2KVC3_9STRA</name>
<comment type="similarity">
    <text evidence="1">Belongs to the cytochrome b5 family. MAPR subfamily.</text>
</comment>
<feature type="domain" description="Cytochrome b5 heme-binding" evidence="3">
    <location>
        <begin position="35"/>
        <end position="134"/>
    </location>
</feature>
<evidence type="ECO:0000256" key="2">
    <source>
        <dbReference type="SAM" id="SignalP"/>
    </source>
</evidence>
<dbReference type="Gene3D" id="3.10.120.10">
    <property type="entry name" value="Cytochrome b5-like heme/steroid binding domain"/>
    <property type="match status" value="1"/>
</dbReference>
<dbReference type="EMBL" id="HBGY01018760">
    <property type="protein sequence ID" value="CAD9586616.1"/>
    <property type="molecule type" value="Transcribed_RNA"/>
</dbReference>
<dbReference type="GO" id="GO:0016020">
    <property type="term" value="C:membrane"/>
    <property type="evidence" value="ECO:0007669"/>
    <property type="project" value="TreeGrafter"/>
</dbReference>
<evidence type="ECO:0000313" key="4">
    <source>
        <dbReference type="EMBL" id="CAD9586616.1"/>
    </source>
</evidence>